<evidence type="ECO:0000256" key="5">
    <source>
        <dbReference type="ARBA" id="ARBA00022842"/>
    </source>
</evidence>
<comment type="cofactor">
    <cofactor evidence="1">
        <name>Mn(2+)</name>
        <dbReference type="ChEBI" id="CHEBI:29035"/>
    </cofactor>
</comment>
<keyword evidence="9" id="KW-1185">Reference proteome</keyword>
<dbReference type="PROSITE" id="PS51462">
    <property type="entry name" value="NUDIX"/>
    <property type="match status" value="1"/>
</dbReference>
<dbReference type="InterPro" id="IPR045121">
    <property type="entry name" value="CoAse"/>
</dbReference>
<dbReference type="Proteomes" id="UP001165685">
    <property type="component" value="Unassembled WGS sequence"/>
</dbReference>
<keyword evidence="5" id="KW-0460">Magnesium</keyword>
<sequence>MTDVTTEPVGAPAPDWLTALADAGARMPVPPLLHPPAAGGRRAAVLILFGAGAAGPEVLLIQRNDGLRRHSGQPAFPGGSFEDGDRTPEECAVREAVEETGVDPAGIDPVGRLPELYIRHSGFRVAPVLAWWRSPSPVRAADAGEVASAAAVPVAELADPANRVRVEVAGRGAAGPGFRAGGMLVWGFTAGVVDGLLRLGGWERPWRSAATELVTIVPPGSAIP</sequence>
<accession>A0ABT4TU32</accession>
<dbReference type="PANTHER" id="PTHR12992">
    <property type="entry name" value="NUDIX HYDROLASE"/>
    <property type="match status" value="1"/>
</dbReference>
<evidence type="ECO:0000256" key="2">
    <source>
        <dbReference type="ARBA" id="ARBA00001946"/>
    </source>
</evidence>
<evidence type="ECO:0000313" key="8">
    <source>
        <dbReference type="EMBL" id="MDA2808209.1"/>
    </source>
</evidence>
<comment type="cofactor">
    <cofactor evidence="2">
        <name>Mg(2+)</name>
        <dbReference type="ChEBI" id="CHEBI:18420"/>
    </cofactor>
</comment>
<reference evidence="8" key="1">
    <citation type="submission" date="2023-01" db="EMBL/GenBank/DDBJ databases">
        <title>Draft genome sequence of Nocardiopsis sp. LSu2-4 isolated from halophytes.</title>
        <authorList>
            <person name="Duangmal K."/>
            <person name="Chantavorakit T."/>
        </authorList>
    </citation>
    <scope>NUCLEOTIDE SEQUENCE</scope>
    <source>
        <strain evidence="8">LSu2-4</strain>
    </source>
</reference>
<comment type="caution">
    <text evidence="8">The sequence shown here is derived from an EMBL/GenBank/DDBJ whole genome shotgun (WGS) entry which is preliminary data.</text>
</comment>
<dbReference type="RefSeq" id="WP_270680812.1">
    <property type="nucleotide sequence ID" value="NZ_JAQFWP010000075.1"/>
</dbReference>
<gene>
    <name evidence="8" type="ORF">O4U47_27115</name>
</gene>
<dbReference type="Pfam" id="PF00293">
    <property type="entry name" value="NUDIX"/>
    <property type="match status" value="1"/>
</dbReference>
<evidence type="ECO:0000256" key="3">
    <source>
        <dbReference type="ARBA" id="ARBA00022723"/>
    </source>
</evidence>
<evidence type="ECO:0000256" key="1">
    <source>
        <dbReference type="ARBA" id="ARBA00001936"/>
    </source>
</evidence>
<evidence type="ECO:0000256" key="6">
    <source>
        <dbReference type="ARBA" id="ARBA00023211"/>
    </source>
</evidence>
<dbReference type="InterPro" id="IPR000086">
    <property type="entry name" value="NUDIX_hydrolase_dom"/>
</dbReference>
<name>A0ABT4TU32_9ACTN</name>
<organism evidence="8 9">
    <name type="scientific">Nocardiopsis suaedae</name>
    <dbReference type="NCBI Taxonomy" id="3018444"/>
    <lineage>
        <taxon>Bacteria</taxon>
        <taxon>Bacillati</taxon>
        <taxon>Actinomycetota</taxon>
        <taxon>Actinomycetes</taxon>
        <taxon>Streptosporangiales</taxon>
        <taxon>Nocardiopsidaceae</taxon>
        <taxon>Nocardiopsis</taxon>
    </lineage>
</organism>
<evidence type="ECO:0000256" key="4">
    <source>
        <dbReference type="ARBA" id="ARBA00022801"/>
    </source>
</evidence>
<dbReference type="CDD" id="cd03426">
    <property type="entry name" value="NUDIX_CoAse_Nudt7"/>
    <property type="match status" value="1"/>
</dbReference>
<proteinExistence type="predicted"/>
<evidence type="ECO:0000259" key="7">
    <source>
        <dbReference type="PROSITE" id="PS51462"/>
    </source>
</evidence>
<dbReference type="PANTHER" id="PTHR12992:SF11">
    <property type="entry name" value="MITOCHONDRIAL COENZYME A DIPHOSPHATASE NUDT8"/>
    <property type="match status" value="1"/>
</dbReference>
<protein>
    <submittedName>
        <fullName evidence="8">CoA pyrophosphatase</fullName>
    </submittedName>
</protein>
<dbReference type="Gene3D" id="3.90.79.10">
    <property type="entry name" value="Nucleoside Triphosphate Pyrophosphohydrolase"/>
    <property type="match status" value="1"/>
</dbReference>
<evidence type="ECO:0000313" key="9">
    <source>
        <dbReference type="Proteomes" id="UP001165685"/>
    </source>
</evidence>
<keyword evidence="4" id="KW-0378">Hydrolase</keyword>
<keyword evidence="3" id="KW-0479">Metal-binding</keyword>
<feature type="domain" description="Nudix hydrolase" evidence="7">
    <location>
        <begin position="40"/>
        <end position="180"/>
    </location>
</feature>
<keyword evidence="6" id="KW-0464">Manganese</keyword>
<dbReference type="SUPFAM" id="SSF55811">
    <property type="entry name" value="Nudix"/>
    <property type="match status" value="1"/>
</dbReference>
<dbReference type="EMBL" id="JAQFWP010000075">
    <property type="protein sequence ID" value="MDA2808209.1"/>
    <property type="molecule type" value="Genomic_DNA"/>
</dbReference>
<dbReference type="InterPro" id="IPR015797">
    <property type="entry name" value="NUDIX_hydrolase-like_dom_sf"/>
</dbReference>